<comment type="caution">
    <text evidence="6">The sequence shown here is derived from an EMBL/GenBank/DDBJ whole genome shotgun (WGS) entry which is preliminary data.</text>
</comment>
<sequence length="417" mass="43490">MNSTGILDDYLDELLGEAMVAPPPAVPPPAGAGPGPAIEAVAEREPTWDDLPAEVIYETETIAATPSGDSAALEAAFESAAPPTREPTWDDLPAEVIYETESVAAAQSRDDAALEAAFESAAASGSAGQGPAGEAVSEREPTWDDLPEEVIHETAPAPAVVANAGPEPTWDDLPDEVIYETDPADSHRLAHTDSPGLQAAFEAAAGGEDVATPPPAVVAAPVAPTVAPAAPAARTATPPPRAAVDAPAGNRPGTWQELQAQAHQPARSPHPQNRRAGERTSRWLRLRCGTQAYALELLKVQEVVLPVPLLPLRGTAAAMLGIMNLRGQVVPVMDLGLHLGAAAAEDDAQTRIVVLEEDGETIGLRVSAVEDVANLTDSQIEPPDTARICQISNDLFRGVARVSQRPMILLDATRLLS</sequence>
<feature type="region of interest" description="Disordered" evidence="4">
    <location>
        <begin position="230"/>
        <end position="279"/>
    </location>
</feature>
<evidence type="ECO:0000256" key="4">
    <source>
        <dbReference type="SAM" id="MobiDB-lite"/>
    </source>
</evidence>
<evidence type="ECO:0000256" key="3">
    <source>
        <dbReference type="ARBA" id="ARBA00022490"/>
    </source>
</evidence>
<dbReference type="SUPFAM" id="SSF50341">
    <property type="entry name" value="CheW-like"/>
    <property type="match status" value="1"/>
</dbReference>
<accession>A0ABQ6Q6F8</accession>
<feature type="region of interest" description="Disordered" evidence="4">
    <location>
        <begin position="116"/>
        <end position="141"/>
    </location>
</feature>
<dbReference type="Gene3D" id="2.30.30.40">
    <property type="entry name" value="SH3 Domains"/>
    <property type="match status" value="1"/>
</dbReference>
<evidence type="ECO:0000313" key="7">
    <source>
        <dbReference type="Proteomes" id="UP001306668"/>
    </source>
</evidence>
<keyword evidence="7" id="KW-1185">Reference proteome</keyword>
<keyword evidence="3" id="KW-0963">Cytoplasm</keyword>
<evidence type="ECO:0000313" key="6">
    <source>
        <dbReference type="EMBL" id="GMR25789.1"/>
    </source>
</evidence>
<dbReference type="Pfam" id="PF01584">
    <property type="entry name" value="CheW"/>
    <property type="match status" value="1"/>
</dbReference>
<comment type="subcellular location">
    <subcellularLocation>
        <location evidence="1">Cytoplasm</location>
    </subcellularLocation>
</comment>
<dbReference type="InterPro" id="IPR002545">
    <property type="entry name" value="CheW-lke_dom"/>
</dbReference>
<dbReference type="Proteomes" id="UP001306668">
    <property type="component" value="Unassembled WGS sequence"/>
</dbReference>
<dbReference type="PANTHER" id="PTHR22617:SF45">
    <property type="entry name" value="CHEMOTAXIS PROTEIN CHEW"/>
    <property type="match status" value="1"/>
</dbReference>
<feature type="compositionally biased region" description="Low complexity" evidence="4">
    <location>
        <begin position="116"/>
        <end position="126"/>
    </location>
</feature>
<dbReference type="SMART" id="SM00260">
    <property type="entry name" value="CheW"/>
    <property type="match status" value="1"/>
</dbReference>
<dbReference type="InterPro" id="IPR039315">
    <property type="entry name" value="CheW"/>
</dbReference>
<organism evidence="6 7">
    <name type="scientific">Stenotrophomonas sepilia</name>
    <dbReference type="NCBI Taxonomy" id="2860290"/>
    <lineage>
        <taxon>Bacteria</taxon>
        <taxon>Pseudomonadati</taxon>
        <taxon>Pseudomonadota</taxon>
        <taxon>Gammaproteobacteria</taxon>
        <taxon>Lysobacterales</taxon>
        <taxon>Lysobacteraceae</taxon>
        <taxon>Stenotrophomonas</taxon>
        <taxon>Stenotrophomonas maltophilia group</taxon>
    </lineage>
</organism>
<dbReference type="EMBL" id="BTRJ01000001">
    <property type="protein sequence ID" value="GMR25789.1"/>
    <property type="molecule type" value="Genomic_DNA"/>
</dbReference>
<gene>
    <name evidence="6" type="ORF">STENOSP10_00080</name>
</gene>
<feature type="compositionally biased region" description="Low complexity" evidence="4">
    <location>
        <begin position="230"/>
        <end position="248"/>
    </location>
</feature>
<dbReference type="Gene3D" id="2.40.50.180">
    <property type="entry name" value="CheA-289, Domain 4"/>
    <property type="match status" value="1"/>
</dbReference>
<dbReference type="RefSeq" id="WP_197599038.1">
    <property type="nucleotide sequence ID" value="NZ_BTRJ01000001.1"/>
</dbReference>
<name>A0ABQ6Q6F8_9GAMM</name>
<evidence type="ECO:0000256" key="2">
    <source>
        <dbReference type="ARBA" id="ARBA00021483"/>
    </source>
</evidence>
<dbReference type="PROSITE" id="PS50851">
    <property type="entry name" value="CHEW"/>
    <property type="match status" value="1"/>
</dbReference>
<protein>
    <recommendedName>
        <fullName evidence="2">Chemotaxis protein CheW</fullName>
    </recommendedName>
</protein>
<evidence type="ECO:0000259" key="5">
    <source>
        <dbReference type="PROSITE" id="PS50851"/>
    </source>
</evidence>
<reference evidence="7" key="1">
    <citation type="submission" date="2023-07" db="EMBL/GenBank/DDBJ databases">
        <title>Genome sequence of Stenotrophomonas sp. Alg010 isolated from Sargassum waste.</title>
        <authorList>
            <person name="Mohapatra"/>
            <person name="B.R."/>
        </authorList>
    </citation>
    <scope>NUCLEOTIDE SEQUENCE [LARGE SCALE GENOMIC DNA]</scope>
    <source>
        <strain evidence="7">Alg010</strain>
    </source>
</reference>
<proteinExistence type="predicted"/>
<dbReference type="PANTHER" id="PTHR22617">
    <property type="entry name" value="CHEMOTAXIS SENSOR HISTIDINE KINASE-RELATED"/>
    <property type="match status" value="1"/>
</dbReference>
<feature type="domain" description="CheW-like" evidence="5">
    <location>
        <begin position="280"/>
        <end position="417"/>
    </location>
</feature>
<evidence type="ECO:0000256" key="1">
    <source>
        <dbReference type="ARBA" id="ARBA00004496"/>
    </source>
</evidence>
<dbReference type="InterPro" id="IPR036061">
    <property type="entry name" value="CheW-like_dom_sf"/>
</dbReference>